<dbReference type="AlphaFoldDB" id="A0A443RYL6"/>
<organism evidence="6 7">
    <name type="scientific">Leptotrombidium deliense</name>
    <dbReference type="NCBI Taxonomy" id="299467"/>
    <lineage>
        <taxon>Eukaryota</taxon>
        <taxon>Metazoa</taxon>
        <taxon>Ecdysozoa</taxon>
        <taxon>Arthropoda</taxon>
        <taxon>Chelicerata</taxon>
        <taxon>Arachnida</taxon>
        <taxon>Acari</taxon>
        <taxon>Acariformes</taxon>
        <taxon>Trombidiformes</taxon>
        <taxon>Prostigmata</taxon>
        <taxon>Anystina</taxon>
        <taxon>Parasitengona</taxon>
        <taxon>Trombiculoidea</taxon>
        <taxon>Trombiculidae</taxon>
        <taxon>Leptotrombidium</taxon>
    </lineage>
</organism>
<protein>
    <submittedName>
        <fullName evidence="6">Feline leukemia virus subgroup C receptor-related protein 2-like protein</fullName>
    </submittedName>
</protein>
<feature type="transmembrane region" description="Helical" evidence="5">
    <location>
        <begin position="20"/>
        <end position="39"/>
    </location>
</feature>
<dbReference type="Proteomes" id="UP000288716">
    <property type="component" value="Unassembled WGS sequence"/>
</dbReference>
<sequence length="149" mass="17012">MTQFVSEITVTAIESGLRTFFYYQAGVSIFIFVCVLLVFDEKPKTPPSRLQRQAEVHRQSLTFWSSLKKIMTRNFSMLFVAVMCYTCTSRTNLNLCNQIFTQYFPKKVNVVGTMMLSASIANVCSSIFYGIVLDKFGGYKILFNVLNCN</sequence>
<keyword evidence="4 5" id="KW-0472">Membrane</keyword>
<keyword evidence="7" id="KW-1185">Reference proteome</keyword>
<dbReference type="PANTHER" id="PTHR10924:SF4">
    <property type="entry name" value="GH15861P"/>
    <property type="match status" value="1"/>
</dbReference>
<keyword evidence="3 5" id="KW-1133">Transmembrane helix</keyword>
<dbReference type="OrthoDB" id="422206at2759"/>
<comment type="subcellular location">
    <subcellularLocation>
        <location evidence="1">Membrane</location>
        <topology evidence="1">Multi-pass membrane protein</topology>
    </subcellularLocation>
</comment>
<evidence type="ECO:0000256" key="1">
    <source>
        <dbReference type="ARBA" id="ARBA00004141"/>
    </source>
</evidence>
<evidence type="ECO:0000256" key="3">
    <source>
        <dbReference type="ARBA" id="ARBA00022989"/>
    </source>
</evidence>
<keyword evidence="2 5" id="KW-0812">Transmembrane</keyword>
<comment type="caution">
    <text evidence="6">The sequence shown here is derived from an EMBL/GenBank/DDBJ whole genome shotgun (WGS) entry which is preliminary data.</text>
</comment>
<accession>A0A443RYL6</accession>
<dbReference type="PANTHER" id="PTHR10924">
    <property type="entry name" value="MAJOR FACILITATOR SUPERFAMILY PROTEIN-RELATED"/>
    <property type="match status" value="1"/>
</dbReference>
<proteinExistence type="predicted"/>
<dbReference type="GO" id="GO:0097037">
    <property type="term" value="P:heme export"/>
    <property type="evidence" value="ECO:0007669"/>
    <property type="project" value="TreeGrafter"/>
</dbReference>
<dbReference type="SUPFAM" id="SSF103473">
    <property type="entry name" value="MFS general substrate transporter"/>
    <property type="match status" value="1"/>
</dbReference>
<dbReference type="GO" id="GO:0016020">
    <property type="term" value="C:membrane"/>
    <property type="evidence" value="ECO:0007669"/>
    <property type="project" value="UniProtKB-SubCell"/>
</dbReference>
<reference evidence="6 7" key="1">
    <citation type="journal article" date="2018" name="Gigascience">
        <title>Genomes of trombidid mites reveal novel predicted allergens and laterally-transferred genes associated with secondary metabolism.</title>
        <authorList>
            <person name="Dong X."/>
            <person name="Chaisiri K."/>
            <person name="Xia D."/>
            <person name="Armstrong S.D."/>
            <person name="Fang Y."/>
            <person name="Donnelly M.J."/>
            <person name="Kadowaki T."/>
            <person name="McGarry J.W."/>
            <person name="Darby A.C."/>
            <person name="Makepeace B.L."/>
        </authorList>
    </citation>
    <scope>NUCLEOTIDE SEQUENCE [LARGE SCALE GENOMIC DNA]</scope>
    <source>
        <strain evidence="6">UoL-UT</strain>
    </source>
</reference>
<dbReference type="GO" id="GO:0015232">
    <property type="term" value="F:heme transmembrane transporter activity"/>
    <property type="evidence" value="ECO:0007669"/>
    <property type="project" value="TreeGrafter"/>
</dbReference>
<feature type="transmembrane region" description="Helical" evidence="5">
    <location>
        <begin position="75"/>
        <end position="93"/>
    </location>
</feature>
<evidence type="ECO:0000313" key="7">
    <source>
        <dbReference type="Proteomes" id="UP000288716"/>
    </source>
</evidence>
<evidence type="ECO:0000313" key="6">
    <source>
        <dbReference type="EMBL" id="RWS20248.1"/>
    </source>
</evidence>
<evidence type="ECO:0000256" key="2">
    <source>
        <dbReference type="ARBA" id="ARBA00022692"/>
    </source>
</evidence>
<gene>
    <name evidence="6" type="ORF">B4U80_14301</name>
</gene>
<dbReference type="GO" id="GO:0020037">
    <property type="term" value="F:heme binding"/>
    <property type="evidence" value="ECO:0007669"/>
    <property type="project" value="TreeGrafter"/>
</dbReference>
<dbReference type="InterPro" id="IPR036259">
    <property type="entry name" value="MFS_trans_sf"/>
</dbReference>
<keyword evidence="6" id="KW-0675">Receptor</keyword>
<dbReference type="InterPro" id="IPR049680">
    <property type="entry name" value="FLVCR1-2_SLC49-like"/>
</dbReference>
<evidence type="ECO:0000256" key="4">
    <source>
        <dbReference type="ARBA" id="ARBA00023136"/>
    </source>
</evidence>
<evidence type="ECO:0000256" key="5">
    <source>
        <dbReference type="SAM" id="Phobius"/>
    </source>
</evidence>
<dbReference type="Gene3D" id="1.20.1250.20">
    <property type="entry name" value="MFS general substrate transporter like domains"/>
    <property type="match status" value="1"/>
</dbReference>
<dbReference type="VEuPathDB" id="VectorBase:LDEU011792"/>
<name>A0A443RYL6_9ACAR</name>
<dbReference type="EMBL" id="NCKV01018890">
    <property type="protein sequence ID" value="RWS20248.1"/>
    <property type="molecule type" value="Genomic_DNA"/>
</dbReference>
<feature type="transmembrane region" description="Helical" evidence="5">
    <location>
        <begin position="113"/>
        <end position="133"/>
    </location>
</feature>